<organism evidence="3 4">
    <name type="scientific">Ilumatobacter coccineus</name>
    <dbReference type="NCBI Taxonomy" id="467094"/>
    <lineage>
        <taxon>Bacteria</taxon>
        <taxon>Bacillati</taxon>
        <taxon>Actinomycetota</taxon>
        <taxon>Acidimicrobiia</taxon>
        <taxon>Acidimicrobiales</taxon>
        <taxon>Ilumatobacteraceae</taxon>
        <taxon>Ilumatobacter</taxon>
    </lineage>
</organism>
<keyword evidence="1" id="KW-0812">Transmembrane</keyword>
<evidence type="ECO:0000256" key="2">
    <source>
        <dbReference type="SAM" id="SignalP"/>
    </source>
</evidence>
<keyword evidence="1" id="KW-1133">Transmembrane helix</keyword>
<reference evidence="3 4" key="1">
    <citation type="submission" date="2017-10" db="EMBL/GenBank/DDBJ databases">
        <title>Novel microbial diversity and functional potential in the marine mammal oral microbiome.</title>
        <authorList>
            <person name="Dudek N.K."/>
            <person name="Sun C.L."/>
            <person name="Burstein D."/>
            <person name="Kantor R.S."/>
            <person name="Aliaga Goltsman D.S."/>
            <person name="Bik E.M."/>
            <person name="Thomas B.C."/>
            <person name="Banfield J.F."/>
            <person name="Relman D.A."/>
        </authorList>
    </citation>
    <scope>NUCLEOTIDE SEQUENCE [LARGE SCALE GENOMIC DNA]</scope>
    <source>
        <strain evidence="3">DOLJORAL78_61_10</strain>
    </source>
</reference>
<keyword evidence="1" id="KW-0472">Membrane</keyword>
<evidence type="ECO:0000313" key="3">
    <source>
        <dbReference type="EMBL" id="PIE31918.1"/>
    </source>
</evidence>
<feature type="signal peptide" evidence="2">
    <location>
        <begin position="1"/>
        <end position="20"/>
    </location>
</feature>
<accession>A0A2G6K873</accession>
<protein>
    <recommendedName>
        <fullName evidence="5">DUF3153 domain-containing protein</fullName>
    </recommendedName>
</protein>
<feature type="chain" id="PRO_5039186030" description="DUF3153 domain-containing protein" evidence="2">
    <location>
        <begin position="21"/>
        <end position="264"/>
    </location>
</feature>
<name>A0A2G6K873_9ACTN</name>
<proteinExistence type="predicted"/>
<dbReference type="EMBL" id="PDSL01000060">
    <property type="protein sequence ID" value="PIE31918.1"/>
    <property type="molecule type" value="Genomic_DNA"/>
</dbReference>
<dbReference type="AlphaFoldDB" id="A0A2G6K873"/>
<gene>
    <name evidence="3" type="ORF">CSA55_04565</name>
</gene>
<evidence type="ECO:0000256" key="1">
    <source>
        <dbReference type="SAM" id="Phobius"/>
    </source>
</evidence>
<dbReference type="PROSITE" id="PS51257">
    <property type="entry name" value="PROKAR_LIPOPROTEIN"/>
    <property type="match status" value="1"/>
</dbReference>
<dbReference type="Proteomes" id="UP000230914">
    <property type="component" value="Unassembled WGS sequence"/>
</dbReference>
<comment type="caution">
    <text evidence="3">The sequence shown here is derived from an EMBL/GenBank/DDBJ whole genome shotgun (WGS) entry which is preliminary data.</text>
</comment>
<keyword evidence="2" id="KW-0732">Signal</keyword>
<evidence type="ECO:0008006" key="5">
    <source>
        <dbReference type="Google" id="ProtNLM"/>
    </source>
</evidence>
<sequence>MVIRRVLMVMALTLGLAACQFDVEVAVDMEPDGTGVVTVVAQADAELTAQVPDLIESLRLEDATANGWTVDGPSSLDDGGTKITLSHPFGSADELANVLNSVGPPLSQVAASRVPDGDLMTNSLTAQLSLPQGFRSFADDDLIAAVGDVPFSDRFAAAGAQPSDTMSFTLTVDLPGRLVAAGTGTQLGDGSIRWTAPLDGSMVEIDLSTVQQPASSGSAWARPVAVVALAALIVWVIAAGAFIAFVMISRRRRQAQRRRRARRR</sequence>
<feature type="transmembrane region" description="Helical" evidence="1">
    <location>
        <begin position="224"/>
        <end position="248"/>
    </location>
</feature>
<evidence type="ECO:0000313" key="4">
    <source>
        <dbReference type="Proteomes" id="UP000230914"/>
    </source>
</evidence>